<evidence type="ECO:0000313" key="2">
    <source>
        <dbReference type="EMBL" id="CAF4735619.1"/>
    </source>
</evidence>
<dbReference type="Pfam" id="PF03522">
    <property type="entry name" value="SLC12"/>
    <property type="match status" value="1"/>
</dbReference>
<feature type="non-terminal residue" evidence="2">
    <location>
        <position position="1"/>
    </location>
</feature>
<sequence length="53" mass="5930">MICGHVILDNPLVNIKISDQKENGEAWLKKRNAKAFYQTIVAPTVRHGTIALL</sequence>
<dbReference type="GO" id="GO:0016020">
    <property type="term" value="C:membrane"/>
    <property type="evidence" value="ECO:0007669"/>
    <property type="project" value="InterPro"/>
</dbReference>
<dbReference type="GO" id="GO:0006811">
    <property type="term" value="P:monoatomic ion transport"/>
    <property type="evidence" value="ECO:0007669"/>
    <property type="project" value="InterPro"/>
</dbReference>
<evidence type="ECO:0000259" key="1">
    <source>
        <dbReference type="Pfam" id="PF03522"/>
    </source>
</evidence>
<accession>A0A821KH42</accession>
<dbReference type="GO" id="GO:0022857">
    <property type="term" value="F:transmembrane transporter activity"/>
    <property type="evidence" value="ECO:0007669"/>
    <property type="project" value="InterPro"/>
</dbReference>
<keyword evidence="3" id="KW-1185">Reference proteome</keyword>
<name>A0A821KH42_9BILA</name>
<dbReference type="AlphaFoldDB" id="A0A821KH42"/>
<evidence type="ECO:0000313" key="3">
    <source>
        <dbReference type="Proteomes" id="UP000663866"/>
    </source>
</evidence>
<gene>
    <name evidence="2" type="ORF">OVN521_LOCUS49621</name>
</gene>
<protein>
    <recommendedName>
        <fullName evidence="1">SLC12A transporter C-terminal domain-containing protein</fullName>
    </recommendedName>
</protein>
<comment type="caution">
    <text evidence="2">The sequence shown here is derived from an EMBL/GenBank/DDBJ whole genome shotgun (WGS) entry which is preliminary data.</text>
</comment>
<dbReference type="EMBL" id="CAJOBG010109581">
    <property type="protein sequence ID" value="CAF4735619.1"/>
    <property type="molecule type" value="Genomic_DNA"/>
</dbReference>
<reference evidence="2" key="1">
    <citation type="submission" date="2021-02" db="EMBL/GenBank/DDBJ databases">
        <authorList>
            <person name="Nowell W R."/>
        </authorList>
    </citation>
    <scope>NUCLEOTIDE SEQUENCE</scope>
</reference>
<feature type="domain" description="SLC12A transporter C-terminal" evidence="1">
    <location>
        <begin position="1"/>
        <end position="53"/>
    </location>
</feature>
<organism evidence="2 3">
    <name type="scientific">Rotaria magnacalcarata</name>
    <dbReference type="NCBI Taxonomy" id="392030"/>
    <lineage>
        <taxon>Eukaryota</taxon>
        <taxon>Metazoa</taxon>
        <taxon>Spiralia</taxon>
        <taxon>Gnathifera</taxon>
        <taxon>Rotifera</taxon>
        <taxon>Eurotatoria</taxon>
        <taxon>Bdelloidea</taxon>
        <taxon>Philodinida</taxon>
        <taxon>Philodinidae</taxon>
        <taxon>Rotaria</taxon>
    </lineage>
</organism>
<dbReference type="InterPro" id="IPR018491">
    <property type="entry name" value="SLC12_C"/>
</dbReference>
<proteinExistence type="predicted"/>
<dbReference type="Proteomes" id="UP000663866">
    <property type="component" value="Unassembled WGS sequence"/>
</dbReference>